<dbReference type="AlphaFoldDB" id="A0A7L5BDS1"/>
<protein>
    <recommendedName>
        <fullName evidence="4">Baseplate protein J-like domain-containing protein</fullName>
    </recommendedName>
</protein>
<dbReference type="KEGG" id="roy:G3A56_02335"/>
<evidence type="ECO:0000313" key="1">
    <source>
        <dbReference type="EMBL" id="QIB36611.1"/>
    </source>
</evidence>
<organism evidence="2 3">
    <name type="scientific">Rhizobium oryzihabitans</name>
    <dbReference type="NCBI Taxonomy" id="2267833"/>
    <lineage>
        <taxon>Bacteria</taxon>
        <taxon>Pseudomonadati</taxon>
        <taxon>Pseudomonadota</taxon>
        <taxon>Alphaproteobacteria</taxon>
        <taxon>Hyphomicrobiales</taxon>
        <taxon>Rhizobiaceae</taxon>
        <taxon>Rhizobium/Agrobacterium group</taxon>
        <taxon>Rhizobium</taxon>
    </lineage>
</organism>
<keyword evidence="3" id="KW-1185">Reference proteome</keyword>
<evidence type="ECO:0008006" key="4">
    <source>
        <dbReference type="Google" id="ProtNLM"/>
    </source>
</evidence>
<dbReference type="EMBL" id="CP048632">
    <property type="protein sequence ID" value="QIB36972.1"/>
    <property type="molecule type" value="Genomic_DNA"/>
</dbReference>
<evidence type="ECO:0000313" key="3">
    <source>
        <dbReference type="Proteomes" id="UP000464865"/>
    </source>
</evidence>
<name>A0A7L5BDS1_9HYPH</name>
<dbReference type="Proteomes" id="UP000464865">
    <property type="component" value="Chromosome M15-11"/>
</dbReference>
<evidence type="ECO:0000313" key="2">
    <source>
        <dbReference type="EMBL" id="QIB36972.1"/>
    </source>
</evidence>
<dbReference type="RefSeq" id="WP_164056008.1">
    <property type="nucleotide sequence ID" value="NZ_CP048632.1"/>
</dbReference>
<sequence>MAMTPVCVIDQNGISVPAYTDVMTYLKSAYQGIYGSDVYLEPDSLDGQFIALLALAITDANNMAASVYNAFSPSTAQGVGLSSVVKINGIARNIASNSTVDVALIGVAGTTVTNGIVSDDAGNNWSLPASVVIPPSGTITVTAVCQTIGAVTAAIGAVSTIATPTRGWQSVSNAAIANPGNPVETDANLRNRQATSTALPSLTILEGIVGAVAAITGVTRYRAYENDTDVTDSNGIPSHSIALIVEGGDAQTIGQTIADKKTPGSGTFGTTTVTIVDDIGVSHAVKFSRPVSIGIKAGITVKAFAGYTVAIENALKQAVADYINALPIGQSVFYTRLYVPANLGNNSSGATYEVTNLQIAKLADSLAAADIAIAFNEAAACGVANIVVTVT</sequence>
<reference evidence="2 3" key="1">
    <citation type="submission" date="2020-02" db="EMBL/GenBank/DDBJ databases">
        <title>Plant-Promoting Endophytic Bacterium Rhizobium oryzihabitans sp. nov., Isolated from the Root of Rice.</title>
        <authorList>
            <person name="zhao J."/>
            <person name="Zhang G."/>
        </authorList>
    </citation>
    <scope>NUCLEOTIDE SEQUENCE [LARGE SCALE GENOMIC DNA]</scope>
    <source>
        <strain evidence="2 3">M15</strain>
    </source>
</reference>
<accession>A0A7L5BDS1</accession>
<proteinExistence type="predicted"/>
<gene>
    <name evidence="1" type="ORF">G3A56_00165</name>
    <name evidence="2" type="ORF">G3A56_02335</name>
</gene>
<dbReference type="EMBL" id="CP048632">
    <property type="protein sequence ID" value="QIB36611.1"/>
    <property type="molecule type" value="Genomic_DNA"/>
</dbReference>
<dbReference type="KEGG" id="roy:G3A56_00165"/>